<evidence type="ECO:0000313" key="1">
    <source>
        <dbReference type="EMBL" id="GAH06849.1"/>
    </source>
</evidence>
<reference evidence="1" key="1">
    <citation type="journal article" date="2014" name="Front. Microbiol.">
        <title>High frequency of phylogenetically diverse reductive dehalogenase-homologous genes in deep subseafloor sedimentary metagenomes.</title>
        <authorList>
            <person name="Kawai M."/>
            <person name="Futagami T."/>
            <person name="Toyoda A."/>
            <person name="Takaki Y."/>
            <person name="Nishi S."/>
            <person name="Hori S."/>
            <person name="Arai W."/>
            <person name="Tsubouchi T."/>
            <person name="Morono Y."/>
            <person name="Uchiyama I."/>
            <person name="Ito T."/>
            <person name="Fujiyama A."/>
            <person name="Inagaki F."/>
            <person name="Takami H."/>
        </authorList>
    </citation>
    <scope>NUCLEOTIDE SEQUENCE</scope>
    <source>
        <strain evidence="1">Expedition CK06-06</strain>
    </source>
</reference>
<accession>X1DPC6</accession>
<dbReference type="EMBL" id="BART01037345">
    <property type="protein sequence ID" value="GAH06849.1"/>
    <property type="molecule type" value="Genomic_DNA"/>
</dbReference>
<name>X1DPC6_9ZZZZ</name>
<sequence length="64" mass="7499">MTNEEEKIIKGVVQKQLDVIGAEHIQVRISEDGKTLWVNNEFVCLLRVCRIKNLHLQDDRRIRG</sequence>
<gene>
    <name evidence="1" type="ORF">S01H4_62530</name>
</gene>
<organism evidence="1">
    <name type="scientific">marine sediment metagenome</name>
    <dbReference type="NCBI Taxonomy" id="412755"/>
    <lineage>
        <taxon>unclassified sequences</taxon>
        <taxon>metagenomes</taxon>
        <taxon>ecological metagenomes</taxon>
    </lineage>
</organism>
<proteinExistence type="predicted"/>
<dbReference type="AlphaFoldDB" id="X1DPC6"/>
<comment type="caution">
    <text evidence="1">The sequence shown here is derived from an EMBL/GenBank/DDBJ whole genome shotgun (WGS) entry which is preliminary data.</text>
</comment>
<protein>
    <submittedName>
        <fullName evidence="1">Uncharacterized protein</fullName>
    </submittedName>
</protein>